<dbReference type="PANTHER" id="PTHR12674:SF2">
    <property type="entry name" value="PREFOLDIN SUBUNIT 5"/>
    <property type="match status" value="1"/>
</dbReference>
<evidence type="ECO:0000313" key="3">
    <source>
        <dbReference type="EMBL" id="CAI5446262.1"/>
    </source>
</evidence>
<dbReference type="InterPro" id="IPR004127">
    <property type="entry name" value="Prefoldin_subunit_alpha"/>
</dbReference>
<dbReference type="GO" id="GO:1990114">
    <property type="term" value="P:RNA polymerase II core complex assembly"/>
    <property type="evidence" value="ECO:0007669"/>
    <property type="project" value="TreeGrafter"/>
</dbReference>
<name>A0A9P1IN30_9PELO</name>
<dbReference type="GO" id="GO:0051082">
    <property type="term" value="F:unfolded protein binding"/>
    <property type="evidence" value="ECO:0007669"/>
    <property type="project" value="InterPro"/>
</dbReference>
<protein>
    <recommendedName>
        <fullName evidence="5">Prefoldin subunit 5</fullName>
    </recommendedName>
</protein>
<dbReference type="NCBIfam" id="TIGR00293">
    <property type="entry name" value="prefoldin subunit alpha"/>
    <property type="match status" value="1"/>
</dbReference>
<dbReference type="Pfam" id="PF02996">
    <property type="entry name" value="Prefoldin"/>
    <property type="match status" value="1"/>
</dbReference>
<comment type="subunit">
    <text evidence="2">Heterohexamer of two PFD-alpha type and four PFD-beta type subunits.</text>
</comment>
<sequence>MADESKGVPISELGIEQINQLQKQVEQEMQFFQESLQTLKMLSQRNDKTLIPLSESLYIRAEIPNPDKNLVEIGTGYFVELDREKAKGIFDRKKQHMLNQIETVEKILVDKRKTRAILSDTFQSKIQAQLAQIQQAK</sequence>
<gene>
    <name evidence="3" type="ORF">CAMP_LOCUS8899</name>
</gene>
<dbReference type="GO" id="GO:0006457">
    <property type="term" value="P:protein folding"/>
    <property type="evidence" value="ECO:0007669"/>
    <property type="project" value="InterPro"/>
</dbReference>
<dbReference type="Gene3D" id="1.10.287.370">
    <property type="match status" value="1"/>
</dbReference>
<reference evidence="3" key="1">
    <citation type="submission" date="2022-11" db="EMBL/GenBank/DDBJ databases">
        <authorList>
            <person name="Kikuchi T."/>
        </authorList>
    </citation>
    <scope>NUCLEOTIDE SEQUENCE</scope>
    <source>
        <strain evidence="3">PS1010</strain>
    </source>
</reference>
<comment type="similarity">
    <text evidence="1">Belongs to the prefoldin subunit alpha family.</text>
</comment>
<dbReference type="InterPro" id="IPR011599">
    <property type="entry name" value="PFD_alpha_archaea"/>
</dbReference>
<evidence type="ECO:0008006" key="5">
    <source>
        <dbReference type="Google" id="ProtNLM"/>
    </source>
</evidence>
<dbReference type="SUPFAM" id="SSF46579">
    <property type="entry name" value="Prefoldin"/>
    <property type="match status" value="1"/>
</dbReference>
<evidence type="ECO:0000256" key="1">
    <source>
        <dbReference type="ARBA" id="ARBA00010048"/>
    </source>
</evidence>
<dbReference type="AlphaFoldDB" id="A0A9P1IN30"/>
<dbReference type="GO" id="GO:0016272">
    <property type="term" value="C:prefoldin complex"/>
    <property type="evidence" value="ECO:0007669"/>
    <property type="project" value="InterPro"/>
</dbReference>
<dbReference type="PANTHER" id="PTHR12674">
    <property type="entry name" value="PREFOLDIN SUBUNIT 5"/>
    <property type="match status" value="1"/>
</dbReference>
<proteinExistence type="inferred from homology"/>
<dbReference type="CDD" id="cd23157">
    <property type="entry name" value="Prefoldin_5"/>
    <property type="match status" value="1"/>
</dbReference>
<dbReference type="EMBL" id="CANHGI010000003">
    <property type="protein sequence ID" value="CAI5446262.1"/>
    <property type="molecule type" value="Genomic_DNA"/>
</dbReference>
<evidence type="ECO:0000313" key="4">
    <source>
        <dbReference type="Proteomes" id="UP001152747"/>
    </source>
</evidence>
<organism evidence="3 4">
    <name type="scientific">Caenorhabditis angaria</name>
    <dbReference type="NCBI Taxonomy" id="860376"/>
    <lineage>
        <taxon>Eukaryota</taxon>
        <taxon>Metazoa</taxon>
        <taxon>Ecdysozoa</taxon>
        <taxon>Nematoda</taxon>
        <taxon>Chromadorea</taxon>
        <taxon>Rhabditida</taxon>
        <taxon>Rhabditina</taxon>
        <taxon>Rhabditomorpha</taxon>
        <taxon>Rhabditoidea</taxon>
        <taxon>Rhabditidae</taxon>
        <taxon>Peloderinae</taxon>
        <taxon>Caenorhabditis</taxon>
    </lineage>
</organism>
<dbReference type="OrthoDB" id="10267474at2759"/>
<dbReference type="GO" id="GO:0005737">
    <property type="term" value="C:cytoplasm"/>
    <property type="evidence" value="ECO:0007669"/>
    <property type="project" value="TreeGrafter"/>
</dbReference>
<evidence type="ECO:0000256" key="2">
    <source>
        <dbReference type="ARBA" id="ARBA00011695"/>
    </source>
</evidence>
<dbReference type="GO" id="GO:1990113">
    <property type="term" value="P:RNA polymerase I assembly"/>
    <property type="evidence" value="ECO:0007669"/>
    <property type="project" value="TreeGrafter"/>
</dbReference>
<dbReference type="Proteomes" id="UP001152747">
    <property type="component" value="Unassembled WGS sequence"/>
</dbReference>
<accession>A0A9P1IN30</accession>
<keyword evidence="4" id="KW-1185">Reference proteome</keyword>
<dbReference type="GO" id="GO:1990115">
    <property type="term" value="P:RNA polymerase III assembly"/>
    <property type="evidence" value="ECO:0007669"/>
    <property type="project" value="TreeGrafter"/>
</dbReference>
<dbReference type="InterPro" id="IPR009053">
    <property type="entry name" value="Prefoldin"/>
</dbReference>
<comment type="caution">
    <text evidence="3">The sequence shown here is derived from an EMBL/GenBank/DDBJ whole genome shotgun (WGS) entry which is preliminary data.</text>
</comment>